<evidence type="ECO:0000313" key="5">
    <source>
        <dbReference type="Proteomes" id="UP000223913"/>
    </source>
</evidence>
<dbReference type="NCBIfam" id="NF004996">
    <property type="entry name" value="PRK06381.1"/>
    <property type="match status" value="1"/>
</dbReference>
<name>A0A2D0NHM9_FLAN2</name>
<comment type="caution">
    <text evidence="4">The sequence shown here is derived from an EMBL/GenBank/DDBJ whole genome shotgun (WGS) entry which is preliminary data.</text>
</comment>
<evidence type="ECO:0000259" key="3">
    <source>
        <dbReference type="Pfam" id="PF00291"/>
    </source>
</evidence>
<sequence length="349" mass="39156">MPSNASSYGFNTELEQEYRQLLDKSNRLEDRLEAYDFLTDMEVGDTPLIRARNLEREFNIRQMFLKFEGGNPTGTQKDRIAFAQCRDAIRRGFDVLSLATCGNYGVACALAAKYAGLECRIFIPSAYHSKRVEEMEKLGATIARIEGDYETTVEASQKLAAKNEWYDANPGGENTPLQLRAYGEIAFEIYDELRDAPKVVAAPVSNGTVLTGIYKGFVSLYRRGKTSRIPRIVAGSANKKNPIVMSLLNGKSNYEDLPPDDIHETIINEPLINWHSFDGDITFDAIRNSEGWARNVTDKRMLDLAKLLKEREGLNVLPASTAGLAAFVEPPKPEMVQNDRFVILLTSRR</sequence>
<evidence type="ECO:0000256" key="1">
    <source>
        <dbReference type="ARBA" id="ARBA00001933"/>
    </source>
</evidence>
<gene>
    <name evidence="4" type="ORF">CRP01_04120</name>
</gene>
<accession>A0A2D0NHM9</accession>
<dbReference type="SUPFAM" id="SSF53686">
    <property type="entry name" value="Tryptophan synthase beta subunit-like PLP-dependent enzymes"/>
    <property type="match status" value="1"/>
</dbReference>
<reference evidence="4 5" key="1">
    <citation type="submission" date="2017-10" db="EMBL/GenBank/DDBJ databases">
        <title>The draft genome sequence of Lewinella nigricans NBRC 102662.</title>
        <authorList>
            <person name="Wang K."/>
        </authorList>
    </citation>
    <scope>NUCLEOTIDE SEQUENCE [LARGE SCALE GENOMIC DNA]</scope>
    <source>
        <strain evidence="4 5">NBRC 102662</strain>
    </source>
</reference>
<dbReference type="InterPro" id="IPR001926">
    <property type="entry name" value="TrpB-like_PALP"/>
</dbReference>
<keyword evidence="2" id="KW-0663">Pyridoxal phosphate</keyword>
<dbReference type="PANTHER" id="PTHR10314">
    <property type="entry name" value="CYSTATHIONINE BETA-SYNTHASE"/>
    <property type="match status" value="1"/>
</dbReference>
<dbReference type="EC" id="4.2.3.1" evidence="4"/>
<dbReference type="EMBL" id="PDUD01000004">
    <property type="protein sequence ID" value="PHN08014.1"/>
    <property type="molecule type" value="Genomic_DNA"/>
</dbReference>
<dbReference type="GO" id="GO:1901605">
    <property type="term" value="P:alpha-amino acid metabolic process"/>
    <property type="evidence" value="ECO:0007669"/>
    <property type="project" value="UniProtKB-ARBA"/>
</dbReference>
<evidence type="ECO:0000313" key="4">
    <source>
        <dbReference type="EMBL" id="PHN08014.1"/>
    </source>
</evidence>
<dbReference type="OrthoDB" id="9778118at2"/>
<keyword evidence="4" id="KW-0456">Lyase</keyword>
<dbReference type="AlphaFoldDB" id="A0A2D0NHM9"/>
<feature type="domain" description="Tryptophan synthase beta chain-like PALP" evidence="3">
    <location>
        <begin position="41"/>
        <end position="346"/>
    </location>
</feature>
<dbReference type="Proteomes" id="UP000223913">
    <property type="component" value="Unassembled WGS sequence"/>
</dbReference>
<keyword evidence="5" id="KW-1185">Reference proteome</keyword>
<dbReference type="RefSeq" id="WP_099148804.1">
    <property type="nucleotide sequence ID" value="NZ_PDUD01000004.1"/>
</dbReference>
<dbReference type="Gene3D" id="3.40.50.1100">
    <property type="match status" value="2"/>
</dbReference>
<proteinExistence type="predicted"/>
<comment type="cofactor">
    <cofactor evidence="1">
        <name>pyridoxal 5'-phosphate</name>
        <dbReference type="ChEBI" id="CHEBI:597326"/>
    </cofactor>
</comment>
<dbReference type="Pfam" id="PF00291">
    <property type="entry name" value="PALP"/>
    <property type="match status" value="1"/>
</dbReference>
<protein>
    <submittedName>
        <fullName evidence="4">Threonine synthase</fullName>
        <ecNumber evidence="4">4.2.3.1</ecNumber>
    </submittedName>
</protein>
<evidence type="ECO:0000256" key="2">
    <source>
        <dbReference type="ARBA" id="ARBA00022898"/>
    </source>
</evidence>
<dbReference type="InterPro" id="IPR050214">
    <property type="entry name" value="Cys_Synth/Cystath_Beta-Synth"/>
</dbReference>
<dbReference type="GO" id="GO:0004795">
    <property type="term" value="F:threonine synthase activity"/>
    <property type="evidence" value="ECO:0007669"/>
    <property type="project" value="UniProtKB-EC"/>
</dbReference>
<organism evidence="4 5">
    <name type="scientific">Flavilitoribacter nigricans (strain ATCC 23147 / DSM 23189 / NBRC 102662 / NCIMB 1420 / SS-2)</name>
    <name type="common">Lewinella nigricans</name>
    <dbReference type="NCBI Taxonomy" id="1122177"/>
    <lineage>
        <taxon>Bacteria</taxon>
        <taxon>Pseudomonadati</taxon>
        <taxon>Bacteroidota</taxon>
        <taxon>Saprospiria</taxon>
        <taxon>Saprospirales</taxon>
        <taxon>Lewinellaceae</taxon>
        <taxon>Flavilitoribacter</taxon>
    </lineage>
</organism>
<dbReference type="InterPro" id="IPR036052">
    <property type="entry name" value="TrpB-like_PALP_sf"/>
</dbReference>